<dbReference type="EMBL" id="AQGV01000012">
    <property type="protein sequence ID" value="MBE0368253.1"/>
    <property type="molecule type" value="Genomic_DNA"/>
</dbReference>
<feature type="domain" description="LysR substrate-binding" evidence="1">
    <location>
        <begin position="4"/>
        <end position="76"/>
    </location>
</feature>
<accession>A0ABR9EES1</accession>
<dbReference type="Pfam" id="PF03466">
    <property type="entry name" value="LysR_substrate"/>
    <property type="match status" value="1"/>
</dbReference>
<reference evidence="2 3" key="1">
    <citation type="submission" date="2015-03" db="EMBL/GenBank/DDBJ databases">
        <title>Genome sequence of Pseudoalteromonas aurantia.</title>
        <authorList>
            <person name="Xie B.-B."/>
            <person name="Rong J.-C."/>
            <person name="Qin Q.-L."/>
            <person name="Zhang Y.-Z."/>
        </authorList>
    </citation>
    <scope>NUCLEOTIDE SEQUENCE [LARGE SCALE GENOMIC DNA]</scope>
    <source>
        <strain evidence="2 3">208</strain>
    </source>
</reference>
<proteinExistence type="predicted"/>
<gene>
    <name evidence="2" type="ORF">PAUR_a1815</name>
</gene>
<keyword evidence="3" id="KW-1185">Reference proteome</keyword>
<dbReference type="Proteomes" id="UP000615755">
    <property type="component" value="Unassembled WGS sequence"/>
</dbReference>
<evidence type="ECO:0000259" key="1">
    <source>
        <dbReference type="Pfam" id="PF03466"/>
    </source>
</evidence>
<organism evidence="2 3">
    <name type="scientific">Pseudoalteromonas aurantia 208</name>
    <dbReference type="NCBI Taxonomy" id="1314867"/>
    <lineage>
        <taxon>Bacteria</taxon>
        <taxon>Pseudomonadati</taxon>
        <taxon>Pseudomonadota</taxon>
        <taxon>Gammaproteobacteria</taxon>
        <taxon>Alteromonadales</taxon>
        <taxon>Pseudoalteromonadaceae</taxon>
        <taxon>Pseudoalteromonas</taxon>
    </lineage>
</organism>
<comment type="caution">
    <text evidence="2">The sequence shown here is derived from an EMBL/GenBank/DDBJ whole genome shotgun (WGS) entry which is preliminary data.</text>
</comment>
<dbReference type="InterPro" id="IPR005119">
    <property type="entry name" value="LysR_subst-bd"/>
</dbReference>
<dbReference type="Gene3D" id="3.40.190.290">
    <property type="match status" value="1"/>
</dbReference>
<evidence type="ECO:0000313" key="2">
    <source>
        <dbReference type="EMBL" id="MBE0368253.1"/>
    </source>
</evidence>
<dbReference type="SUPFAM" id="SSF53850">
    <property type="entry name" value="Periplasmic binding protein-like II"/>
    <property type="match status" value="1"/>
</dbReference>
<protein>
    <recommendedName>
        <fullName evidence="1">LysR substrate-binding domain-containing protein</fullName>
    </recommendedName>
</protein>
<evidence type="ECO:0000313" key="3">
    <source>
        <dbReference type="Proteomes" id="UP000615755"/>
    </source>
</evidence>
<sequence length="79" mass="8696">MGQVEVNYGNIAADYSADALGIAFLPDFLVRRYLNTGKLIPILESFQMPSAPVSLVYPANRIKNPALSELVRYLINNAP</sequence>
<name>A0ABR9EES1_9GAMM</name>